<evidence type="ECO:0000256" key="1">
    <source>
        <dbReference type="SAM" id="SignalP"/>
    </source>
</evidence>
<accession>A0ABV2SF81</accession>
<feature type="signal peptide" evidence="1">
    <location>
        <begin position="1"/>
        <end position="20"/>
    </location>
</feature>
<gene>
    <name evidence="2" type="ORF">V5J35_001603</name>
</gene>
<name>A0ABV2SF81_9GAMM</name>
<protein>
    <submittedName>
        <fullName evidence="2">Uncharacterized protein</fullName>
    </submittedName>
</protein>
<dbReference type="RefSeq" id="WP_354010753.1">
    <property type="nucleotide sequence ID" value="NZ_JBEWTA010000001.1"/>
</dbReference>
<feature type="chain" id="PRO_5046318337" evidence="1">
    <location>
        <begin position="21"/>
        <end position="112"/>
    </location>
</feature>
<keyword evidence="3" id="KW-1185">Reference proteome</keyword>
<dbReference type="EMBL" id="JBEWTB010000002">
    <property type="protein sequence ID" value="MET4756411.1"/>
    <property type="molecule type" value="Genomic_DNA"/>
</dbReference>
<comment type="caution">
    <text evidence="2">The sequence shown here is derived from an EMBL/GenBank/DDBJ whole genome shotgun (WGS) entry which is preliminary data.</text>
</comment>
<organism evidence="2 3">
    <name type="scientific">Endozoicomonas lisbonensis</name>
    <dbReference type="NCBI Taxonomy" id="3120522"/>
    <lineage>
        <taxon>Bacteria</taxon>
        <taxon>Pseudomonadati</taxon>
        <taxon>Pseudomonadota</taxon>
        <taxon>Gammaproteobacteria</taxon>
        <taxon>Oceanospirillales</taxon>
        <taxon>Endozoicomonadaceae</taxon>
        <taxon>Endozoicomonas</taxon>
    </lineage>
</organism>
<sequence length="112" mass="12558">MKKLVTGVAATLAVSFAMNAAAVDRIGFQARERLERETAEMTENLSLSTEQSEKMLEIKSVLFASNRDARDEFGAGSAEFNEARKTNMRAFQQELQDTLTEDQLKKHRASRS</sequence>
<proteinExistence type="predicted"/>
<keyword evidence="1" id="KW-0732">Signal</keyword>
<reference evidence="2 3" key="1">
    <citation type="submission" date="2024-06" db="EMBL/GenBank/DDBJ databases">
        <title>Genomic Encyclopedia of Type Strains, Phase V (KMG-V): Genome sequencing to study the core and pangenomes of soil and plant-associated prokaryotes.</title>
        <authorList>
            <person name="Whitman W."/>
        </authorList>
    </citation>
    <scope>NUCLEOTIDE SEQUENCE [LARGE SCALE GENOMIC DNA]</scope>
    <source>
        <strain evidence="2 3">NE40</strain>
    </source>
</reference>
<dbReference type="Proteomes" id="UP001549366">
    <property type="component" value="Unassembled WGS sequence"/>
</dbReference>
<evidence type="ECO:0000313" key="2">
    <source>
        <dbReference type="EMBL" id="MET4756411.1"/>
    </source>
</evidence>
<evidence type="ECO:0000313" key="3">
    <source>
        <dbReference type="Proteomes" id="UP001549366"/>
    </source>
</evidence>